<dbReference type="InterPro" id="IPR001279">
    <property type="entry name" value="Metallo-B-lactamas"/>
</dbReference>
<sequence length="254" mass="28372">MAIKIAQRWFERRTLSDGITLLWEPHVHPMLRCNIWHVRGRTRDLLIDTGMGVASLREAAADLFGKSLAAVATHSHLDHTGGLHEFDCRLCHAAEAALLANPSEQDRLNLPPDHWLARYMPDLEGSRLLIDALPYEGFDPLAWRLQPAPPTALLAEGDVLDLGDRHFEILHLPGHSPGSIALFEKRTGILFSGDVIYDGELLDDTPGADRAHYVHSLQRLCELPVKTVHAGHEDSFVGERLQELVSHNLKLWGL</sequence>
<dbReference type="PANTHER" id="PTHR42951">
    <property type="entry name" value="METALLO-BETA-LACTAMASE DOMAIN-CONTAINING"/>
    <property type="match status" value="1"/>
</dbReference>
<dbReference type="Proteomes" id="UP001252613">
    <property type="component" value="Unassembled WGS sequence"/>
</dbReference>
<dbReference type="GO" id="GO:0016787">
    <property type="term" value="F:hydrolase activity"/>
    <property type="evidence" value="ECO:0007669"/>
    <property type="project" value="UniProtKB-KW"/>
</dbReference>
<dbReference type="SMART" id="SM00849">
    <property type="entry name" value="Lactamase_B"/>
    <property type="match status" value="1"/>
</dbReference>
<dbReference type="SUPFAM" id="SSF56281">
    <property type="entry name" value="Metallo-hydrolase/oxidoreductase"/>
    <property type="match status" value="1"/>
</dbReference>
<dbReference type="AlphaFoldDB" id="A0AAW8M915"/>
<organism evidence="3 4">
    <name type="scientific">Pseudomonas brassicacearum</name>
    <dbReference type="NCBI Taxonomy" id="930166"/>
    <lineage>
        <taxon>Bacteria</taxon>
        <taxon>Pseudomonadati</taxon>
        <taxon>Pseudomonadota</taxon>
        <taxon>Gammaproteobacteria</taxon>
        <taxon>Pseudomonadales</taxon>
        <taxon>Pseudomonadaceae</taxon>
        <taxon>Pseudomonas</taxon>
    </lineage>
</organism>
<dbReference type="EMBL" id="JAVDVC010000004">
    <property type="protein sequence ID" value="MDR6958235.1"/>
    <property type="molecule type" value="Genomic_DNA"/>
</dbReference>
<protein>
    <submittedName>
        <fullName evidence="3">Glyoxylase-like metal-dependent hydrolase (Beta-lactamase superfamily II)</fullName>
    </submittedName>
</protein>
<dbReference type="GO" id="GO:0017001">
    <property type="term" value="P:antibiotic catabolic process"/>
    <property type="evidence" value="ECO:0007669"/>
    <property type="project" value="UniProtKB-ARBA"/>
</dbReference>
<dbReference type="Pfam" id="PF00753">
    <property type="entry name" value="Lactamase_B"/>
    <property type="match status" value="2"/>
</dbReference>
<evidence type="ECO:0000313" key="4">
    <source>
        <dbReference type="Proteomes" id="UP001252613"/>
    </source>
</evidence>
<accession>A0AAW8M915</accession>
<reference evidence="3" key="1">
    <citation type="submission" date="2023-07" db="EMBL/GenBank/DDBJ databases">
        <title>Sorghum-associated microbial communities from plants grown in Nebraska, USA.</title>
        <authorList>
            <person name="Schachtman D."/>
        </authorList>
    </citation>
    <scope>NUCLEOTIDE SEQUENCE</scope>
    <source>
        <strain evidence="3">3432</strain>
    </source>
</reference>
<dbReference type="Gene3D" id="3.60.15.10">
    <property type="entry name" value="Ribonuclease Z/Hydroxyacylglutathione hydrolase-like"/>
    <property type="match status" value="1"/>
</dbReference>
<dbReference type="InterPro" id="IPR036866">
    <property type="entry name" value="RibonucZ/Hydroxyglut_hydro"/>
</dbReference>
<proteinExistence type="inferred from homology"/>
<comment type="caution">
    <text evidence="3">The sequence shown here is derived from an EMBL/GenBank/DDBJ whole genome shotgun (WGS) entry which is preliminary data.</text>
</comment>
<name>A0AAW8M915_9PSED</name>
<comment type="similarity">
    <text evidence="1">Belongs to the metallo-beta-lactamase superfamily. Class-B beta-lactamase family.</text>
</comment>
<gene>
    <name evidence="3" type="ORF">J2W43_002217</name>
</gene>
<dbReference type="PANTHER" id="PTHR42951:SF4">
    <property type="entry name" value="ACYL-COENZYME A THIOESTERASE MBLAC2"/>
    <property type="match status" value="1"/>
</dbReference>
<evidence type="ECO:0000313" key="3">
    <source>
        <dbReference type="EMBL" id="MDR6958235.1"/>
    </source>
</evidence>
<feature type="domain" description="Metallo-beta-lactamase" evidence="2">
    <location>
        <begin position="32"/>
        <end position="232"/>
    </location>
</feature>
<keyword evidence="3" id="KW-0378">Hydrolase</keyword>
<evidence type="ECO:0000259" key="2">
    <source>
        <dbReference type="SMART" id="SM00849"/>
    </source>
</evidence>
<dbReference type="InterPro" id="IPR050855">
    <property type="entry name" value="NDM-1-like"/>
</dbReference>
<evidence type="ECO:0000256" key="1">
    <source>
        <dbReference type="ARBA" id="ARBA00005250"/>
    </source>
</evidence>